<feature type="region of interest" description="Disordered" evidence="2">
    <location>
        <begin position="149"/>
        <end position="169"/>
    </location>
</feature>
<dbReference type="AlphaFoldDB" id="A0A7M7PBD8"/>
<keyword evidence="1" id="KW-0175">Coiled coil</keyword>
<proteinExistence type="predicted"/>
<dbReference type="InterPro" id="IPR004244">
    <property type="entry name" value="Transposase_22"/>
</dbReference>
<dbReference type="InParanoid" id="A0A7M7PBD8"/>
<dbReference type="OMA" id="QPEETHD"/>
<feature type="coiled-coil region" evidence="1">
    <location>
        <begin position="44"/>
        <end position="85"/>
    </location>
</feature>
<dbReference type="FunFam" id="3.30.70.1820:FF:000005">
    <property type="entry name" value="Predicted protein"/>
    <property type="match status" value="1"/>
</dbReference>
<sequence length="258" mass="29523">MPPKTRKMAPQPEETHDVCDQISDEVREYFNSQGFKDLFQTSLVEGVTRELHHLRDRLEQTESKVMDLENALQSQASIITSLQKEQTSRSEVIKSLRTKLNEEEQYSRRNSLRLYGIPEKDKEDTDAVMINLANKDLGVNLNLADIDRSHRVGTPRHDKRPGDKTKPPRPIIVKFSTYRARHLVIRNRKRLKGKHIGIDEDLTAANRMLLQKAKDEVKLNTNAIAAWSTDGRVTVLVKATNGGSVRKRIHSVTDLKKI</sequence>
<dbReference type="GO" id="GO:1990904">
    <property type="term" value="C:ribonucleoprotein complex"/>
    <property type="evidence" value="ECO:0000318"/>
    <property type="project" value="GO_Central"/>
</dbReference>
<evidence type="ECO:0000313" key="4">
    <source>
        <dbReference type="Proteomes" id="UP000007110"/>
    </source>
</evidence>
<dbReference type="RefSeq" id="XP_030849181.1">
    <property type="nucleotide sequence ID" value="XM_030993321.1"/>
</dbReference>
<dbReference type="OrthoDB" id="6725610at2759"/>
<dbReference type="KEGG" id="spu:115927436"/>
<name>A0A7M7PBD8_STRPU</name>
<reference evidence="3" key="2">
    <citation type="submission" date="2021-01" db="UniProtKB">
        <authorList>
            <consortium name="EnsemblMetazoa"/>
        </authorList>
    </citation>
    <scope>IDENTIFICATION</scope>
</reference>
<dbReference type="PANTHER" id="PTHR11505">
    <property type="entry name" value="L1 TRANSPOSABLE ELEMENT-RELATED"/>
    <property type="match status" value="1"/>
</dbReference>
<dbReference type="GO" id="GO:0032197">
    <property type="term" value="P:retrotransposition"/>
    <property type="evidence" value="ECO:0000318"/>
    <property type="project" value="GO_Central"/>
</dbReference>
<dbReference type="EnsemblMetazoa" id="XM_030993321">
    <property type="protein sequence ID" value="XP_030849181"/>
    <property type="gene ID" value="LOC115927436"/>
</dbReference>
<accession>A0A7M7PBD8</accession>
<reference evidence="4" key="1">
    <citation type="submission" date="2015-02" db="EMBL/GenBank/DDBJ databases">
        <title>Genome sequencing for Strongylocentrotus purpuratus.</title>
        <authorList>
            <person name="Murali S."/>
            <person name="Liu Y."/>
            <person name="Vee V."/>
            <person name="English A."/>
            <person name="Wang M."/>
            <person name="Skinner E."/>
            <person name="Han Y."/>
            <person name="Muzny D.M."/>
            <person name="Worley K.C."/>
            <person name="Gibbs R.A."/>
        </authorList>
    </citation>
    <scope>NUCLEOTIDE SEQUENCE</scope>
</reference>
<dbReference type="GeneID" id="115927436"/>
<dbReference type="Gene3D" id="3.30.70.1820">
    <property type="entry name" value="L1 transposable element, RRM domain"/>
    <property type="match status" value="1"/>
</dbReference>
<evidence type="ECO:0000256" key="2">
    <source>
        <dbReference type="SAM" id="MobiDB-lite"/>
    </source>
</evidence>
<protein>
    <submittedName>
        <fullName evidence="3">Uncharacterized protein</fullName>
    </submittedName>
</protein>
<dbReference type="Proteomes" id="UP000007110">
    <property type="component" value="Unassembled WGS sequence"/>
</dbReference>
<evidence type="ECO:0000256" key="1">
    <source>
        <dbReference type="SAM" id="Coils"/>
    </source>
</evidence>
<evidence type="ECO:0000313" key="3">
    <source>
        <dbReference type="EnsemblMetazoa" id="XP_030849181"/>
    </source>
</evidence>
<dbReference type="GO" id="GO:0003727">
    <property type="term" value="F:single-stranded RNA binding"/>
    <property type="evidence" value="ECO:0000318"/>
    <property type="project" value="GO_Central"/>
</dbReference>
<keyword evidence="4" id="KW-1185">Reference proteome</keyword>
<organism evidence="3 4">
    <name type="scientific">Strongylocentrotus purpuratus</name>
    <name type="common">Purple sea urchin</name>
    <dbReference type="NCBI Taxonomy" id="7668"/>
    <lineage>
        <taxon>Eukaryota</taxon>
        <taxon>Metazoa</taxon>
        <taxon>Echinodermata</taxon>
        <taxon>Eleutherozoa</taxon>
        <taxon>Echinozoa</taxon>
        <taxon>Echinoidea</taxon>
        <taxon>Euechinoidea</taxon>
        <taxon>Echinacea</taxon>
        <taxon>Camarodonta</taxon>
        <taxon>Echinidea</taxon>
        <taxon>Strongylocentrotidae</taxon>
        <taxon>Strongylocentrotus</taxon>
    </lineage>
</organism>